<keyword evidence="2" id="KW-1185">Reference proteome</keyword>
<evidence type="ECO:0000313" key="1">
    <source>
        <dbReference type="EMBL" id="KAK8838347.1"/>
    </source>
</evidence>
<accession>A0ABR2GXQ2</accession>
<dbReference type="EMBL" id="JAPFFF010000056">
    <property type="protein sequence ID" value="KAK8838347.1"/>
    <property type="molecule type" value="Genomic_DNA"/>
</dbReference>
<protein>
    <recommendedName>
        <fullName evidence="3">BTB domain-containing protein</fullName>
    </recommendedName>
</protein>
<organism evidence="1 2">
    <name type="scientific">Tritrichomonas musculus</name>
    <dbReference type="NCBI Taxonomy" id="1915356"/>
    <lineage>
        <taxon>Eukaryota</taxon>
        <taxon>Metamonada</taxon>
        <taxon>Parabasalia</taxon>
        <taxon>Tritrichomonadida</taxon>
        <taxon>Tritrichomonadidae</taxon>
        <taxon>Tritrichomonas</taxon>
    </lineage>
</organism>
<name>A0ABR2GXQ2_9EUKA</name>
<reference evidence="1 2" key="1">
    <citation type="submission" date="2024-04" db="EMBL/GenBank/DDBJ databases">
        <title>Tritrichomonas musculus Genome.</title>
        <authorList>
            <person name="Alves-Ferreira E."/>
            <person name="Grigg M."/>
            <person name="Lorenzi H."/>
            <person name="Galac M."/>
        </authorList>
    </citation>
    <scope>NUCLEOTIDE SEQUENCE [LARGE SCALE GENOMIC DNA]</scope>
    <source>
        <strain evidence="1 2">EAF2021</strain>
    </source>
</reference>
<sequence>MELQLVPNNDLDSSFVFSIGDYDGDQNSKYFVYNEKKYEFNFDKFIKVSRYFHKYQNVYKNISEINLLQVDEIDSIIPDSAIFNFISLCQCETCQIKNSDIFYIYYLSCKYEITQLTKKMIQHISIHKKELIFNYFLFKSHLIDQTTDLNDFIYIFLKDEIEVFAINLIEYIQNDTFLKLPIPVIYQILDKYYNLRQNQENLEDDQIIQTFLFKCLDVYKSDASLLFSFIQHSQSQQEIIEKLVENYSDVFDFTYLNPSLFECLTKLNSQFKKMNEKADLTISTEQSHEQNQLLNLSLQKESVIDIEPDLELLTKSYQKNKTVNLSLMKSSVCDIQPDLELLTRTS</sequence>
<comment type="caution">
    <text evidence="1">The sequence shown here is derived from an EMBL/GenBank/DDBJ whole genome shotgun (WGS) entry which is preliminary data.</text>
</comment>
<evidence type="ECO:0008006" key="3">
    <source>
        <dbReference type="Google" id="ProtNLM"/>
    </source>
</evidence>
<gene>
    <name evidence="1" type="ORF">M9Y10_035771</name>
</gene>
<dbReference type="Proteomes" id="UP001470230">
    <property type="component" value="Unassembled WGS sequence"/>
</dbReference>
<evidence type="ECO:0000313" key="2">
    <source>
        <dbReference type="Proteomes" id="UP001470230"/>
    </source>
</evidence>
<proteinExistence type="predicted"/>